<keyword evidence="1" id="KW-0472">Membrane</keyword>
<feature type="transmembrane region" description="Helical" evidence="1">
    <location>
        <begin position="52"/>
        <end position="78"/>
    </location>
</feature>
<evidence type="ECO:0008006" key="4">
    <source>
        <dbReference type="Google" id="ProtNLM"/>
    </source>
</evidence>
<keyword evidence="1" id="KW-1133">Transmembrane helix</keyword>
<evidence type="ECO:0000256" key="1">
    <source>
        <dbReference type="SAM" id="Phobius"/>
    </source>
</evidence>
<keyword evidence="1" id="KW-0812">Transmembrane</keyword>
<organism evidence="2 3">
    <name type="scientific">Tissierella praeacuta DSM 18095</name>
    <dbReference type="NCBI Taxonomy" id="1123404"/>
    <lineage>
        <taxon>Bacteria</taxon>
        <taxon>Bacillati</taxon>
        <taxon>Bacillota</taxon>
        <taxon>Tissierellia</taxon>
        <taxon>Tissierellales</taxon>
        <taxon>Tissierellaceae</taxon>
        <taxon>Tissierella</taxon>
    </lineage>
</organism>
<dbReference type="Proteomes" id="UP000184114">
    <property type="component" value="Unassembled WGS sequence"/>
</dbReference>
<sequence length="481" mass="54684">MSKLDIDEQKIYDMFSQITVDSSKITKQVKNRLQKTYTKTQTSRHRLFLRHIIVAMVLSMFLVVSATAAVLGNFQWFMKKFNPSFGKVVEPIGVYSEDQGIKMEVIGAQKYDNRAIVYLSLQDMTGENRLTEKTAFRDGFSVKMNQRTPDKFLGTKDSLLSGFSWKQKMIYFDSDTNTIYYEFNITTDLDTPLSDPLELGSSLIYFDETAYEEEPINLCLSTIKDKDTVTIDKVQVWGGRNVADNYSLYTKALLPGNYASMPHGEKDQWISNIGIIDGKLHVQTGKIFNKEFGTSDPTIDIKDKDGNLISYDYSLVLLADGKNNFLDFERNDYGDAIYKYEEFIFSINLEDLSKYTLSYTGAVHSGVEGNWRVVANLNNSNPNILTWTNDISFEGHVFEYITLSPLGLQAMGTYEEDDWHIREMIIKVETVDGIIQLKGGGGSRNPANHTFNLNWDIETPIDVTKVTAIIIDDTRIPIVTN</sequence>
<dbReference type="STRING" id="1123404.SAMN02745784_02337"/>
<proteinExistence type="predicted"/>
<reference evidence="3" key="1">
    <citation type="submission" date="2016-11" db="EMBL/GenBank/DDBJ databases">
        <authorList>
            <person name="Varghese N."/>
            <person name="Submissions S."/>
        </authorList>
    </citation>
    <scope>NUCLEOTIDE SEQUENCE [LARGE SCALE GENOMIC DNA]</scope>
    <source>
        <strain evidence="3">DSM 18095</strain>
    </source>
</reference>
<evidence type="ECO:0000313" key="3">
    <source>
        <dbReference type="Proteomes" id="UP000184114"/>
    </source>
</evidence>
<dbReference type="GeneID" id="90994149"/>
<keyword evidence="3" id="KW-1185">Reference proteome</keyword>
<dbReference type="AlphaFoldDB" id="A0A1M4XPC6"/>
<accession>A0A1M4XPC6</accession>
<gene>
    <name evidence="2" type="ORF">SAMN02745784_02337</name>
</gene>
<name>A0A1M4XPC6_9FIRM</name>
<dbReference type="RefSeq" id="WP_072976456.1">
    <property type="nucleotide sequence ID" value="NZ_FQTY01000012.1"/>
</dbReference>
<protein>
    <recommendedName>
        <fullName evidence="4">DUF4179 domain-containing protein</fullName>
    </recommendedName>
</protein>
<dbReference type="EMBL" id="FQTY01000012">
    <property type="protein sequence ID" value="SHE95447.1"/>
    <property type="molecule type" value="Genomic_DNA"/>
</dbReference>
<evidence type="ECO:0000313" key="2">
    <source>
        <dbReference type="EMBL" id="SHE95447.1"/>
    </source>
</evidence>